<keyword evidence="1" id="KW-0175">Coiled coil</keyword>
<sequence length="1448" mass="161690">MSHNVDLLRKLAEPKFLDKQGAQAALDAVLAKDPANLSELRKGFADHKAFWATVFEPALPLDDIKDNDSFLNGATTTTALVQSIAHNRAKLGLRTATTAVLEGIITADENGVRGKFFNDPATKAIGGAQLVTRLTGKTASQEIIENTAAQDIQIEAQYQLLSKRIKAIQKDQQLNPEPAGKYFADIFQALNSGDDANFQAKLNSLNDPADPRLRAYPQFSPSVVGKMTKANVGARIKNEIALENFRRNIGLIDDFIKNNLDDIPTTLNKDLTKPATLTEFTQGLPPSYRGLTLTAEEAKPFKEILGERYLIEHVIASKDKDGLERLIKTTDLIGLRNALGNVSTDSYLTTAVHQGNAAKLREEAASRLLIERIQEIDDEDALKALRDVRNTSNLEDVLEKHGILNLDGTDNAAIREAFKGHSLGNVIAAAHVRLSLLKSNDIAKLKTVITEPSADPMAFAQNFITRFPMQGRALPSGVDVSILTNYFKNSNNVLQARRQALLSAAKAKFESREVTADGLDAAIPKKIDEIDKFLAFTAKSLGLSLDQIQDLLDSKEKEQFRGKPELLSRKLVAYAAAAQNIKYYEERNLNNNSDYNEIIADINKLHSTPGFYLVPLSDLEKDDLAVRLTAIIIKQNLDSKKDELQTLSTANSIQEFKDALTELKITNHTWVNEKTMESVQKAAVQGVISQKIQSITKLNDSAYPALNDFIKTLSLKHHKELLQPDFLNQLLASRDVDDIKARLHCKRADAKKILGDFKNIDRINSIQNPAIAAQLLKMPNIPFLTKTQVNAINERLAEKDPAAAGASFSRKLQFDGSYNSDLNALFGGLGLSDTVERSIKNALKKPGVPLEVSNNRKFNFHLAAYNHTNAGQSMLAKSNRAVINFLQTLEKGDQFKKNDIPIILGHFRQATSREKLIEDIKTMGLPRVTFDSLEKEINTRRFEEFKRNFKKANLLEDIKDTTKADPKFDTLDASVKEVKDLFSKISRSSSRIREDLDALGRLDVMEWLNPAFQASVAQYAHEMLPKMQELAQGCDVLVTQLQHQYDTINKELNDLPTKKEIDNELSHGLEYLTNPVHKKRVDELEKKIAELTQLRADIEKNLDRYKKVQRMLNGDPDGNEFIQKGALKVLEEAKDVKHSVQFLSYKSAYTDYPMSELKNHLGSTWKGKDVDDHISRISSASVPANGKQPTYELVKKVADGEFREHTIGTGKAKGLFIEQRSAQDMATKREKDGSYSVNPSVSILMTQFPAKEIVPGTTDKETAESQQARITYGFAVANQILSTLNGRAPTADNPIVLKGLDSCSKEELPYVWTALMLIGKENPHLRFGKEAIVVRCPYFDPHNELNFVGRFSGESHFKKVFEPNKTVYKDLLNQMTDYQADKSHTYEAKKKQVARAVSTVKDEFKDESTGNALTRLFKTKFQSTIKESAEKNEAKEQDPQATKRMKLS</sequence>
<proteinExistence type="predicted"/>
<dbReference type="RefSeq" id="WP_115303318.1">
    <property type="nucleotide sequence ID" value="NZ_CAAAHO010000002.1"/>
</dbReference>
<name>A0A378I3S2_9GAMM</name>
<accession>A0A378I3S2</accession>
<organism evidence="3 4">
    <name type="scientific">Legionella beliardensis</name>
    <dbReference type="NCBI Taxonomy" id="91822"/>
    <lineage>
        <taxon>Bacteria</taxon>
        <taxon>Pseudomonadati</taxon>
        <taxon>Pseudomonadota</taxon>
        <taxon>Gammaproteobacteria</taxon>
        <taxon>Legionellales</taxon>
        <taxon>Legionellaceae</taxon>
        <taxon>Legionella</taxon>
    </lineage>
</organism>
<dbReference type="Proteomes" id="UP000254968">
    <property type="component" value="Unassembled WGS sequence"/>
</dbReference>
<dbReference type="OrthoDB" id="5653987at2"/>
<feature type="compositionally biased region" description="Basic and acidic residues" evidence="2">
    <location>
        <begin position="1427"/>
        <end position="1438"/>
    </location>
</feature>
<dbReference type="EMBL" id="UGNV01000001">
    <property type="protein sequence ID" value="STX29643.1"/>
    <property type="molecule type" value="Genomic_DNA"/>
</dbReference>
<evidence type="ECO:0000256" key="1">
    <source>
        <dbReference type="SAM" id="Coils"/>
    </source>
</evidence>
<keyword evidence="4" id="KW-1185">Reference proteome</keyword>
<feature type="region of interest" description="Disordered" evidence="2">
    <location>
        <begin position="1427"/>
        <end position="1448"/>
    </location>
</feature>
<feature type="coiled-coil region" evidence="1">
    <location>
        <begin position="1074"/>
        <end position="1108"/>
    </location>
</feature>
<evidence type="ECO:0000313" key="3">
    <source>
        <dbReference type="EMBL" id="STX29643.1"/>
    </source>
</evidence>
<gene>
    <name evidence="3" type="ORF">NCTC13315_02195</name>
</gene>
<protein>
    <submittedName>
        <fullName evidence="3">Interaptin</fullName>
    </submittedName>
</protein>
<evidence type="ECO:0000256" key="2">
    <source>
        <dbReference type="SAM" id="MobiDB-lite"/>
    </source>
</evidence>
<evidence type="ECO:0000313" key="4">
    <source>
        <dbReference type="Proteomes" id="UP000254968"/>
    </source>
</evidence>
<reference evidence="3 4" key="1">
    <citation type="submission" date="2018-06" db="EMBL/GenBank/DDBJ databases">
        <authorList>
            <consortium name="Pathogen Informatics"/>
            <person name="Doyle S."/>
        </authorList>
    </citation>
    <scope>NUCLEOTIDE SEQUENCE [LARGE SCALE GENOMIC DNA]</scope>
    <source>
        <strain evidence="3 4">NCTC13315</strain>
    </source>
</reference>